<keyword evidence="1" id="KW-1133">Transmembrane helix</keyword>
<dbReference type="InterPro" id="IPR029058">
    <property type="entry name" value="AB_hydrolase_fold"/>
</dbReference>
<dbReference type="Proteomes" id="UP000070299">
    <property type="component" value="Unassembled WGS sequence"/>
</dbReference>
<organism evidence="2 3">
    <name type="scientific">Paraglaciecola hydrolytica</name>
    <dbReference type="NCBI Taxonomy" id="1799789"/>
    <lineage>
        <taxon>Bacteria</taxon>
        <taxon>Pseudomonadati</taxon>
        <taxon>Pseudomonadota</taxon>
        <taxon>Gammaproteobacteria</taxon>
        <taxon>Alteromonadales</taxon>
        <taxon>Alteromonadaceae</taxon>
        <taxon>Paraglaciecola</taxon>
    </lineage>
</organism>
<dbReference type="EMBL" id="LSNE01000011">
    <property type="protein sequence ID" value="KXI27338.1"/>
    <property type="molecule type" value="Genomic_DNA"/>
</dbReference>
<proteinExistence type="predicted"/>
<gene>
    <name evidence="2" type="ORF">AX660_21695</name>
</gene>
<evidence type="ECO:0000256" key="1">
    <source>
        <dbReference type="SAM" id="Phobius"/>
    </source>
</evidence>
<feature type="transmembrane region" description="Helical" evidence="1">
    <location>
        <begin position="12"/>
        <end position="38"/>
    </location>
</feature>
<name>A0A148KM64_9ALTE</name>
<protein>
    <submittedName>
        <fullName evidence="2">Uncharacterized protein</fullName>
    </submittedName>
</protein>
<dbReference type="Gene3D" id="3.40.50.1820">
    <property type="entry name" value="alpha/beta hydrolase"/>
    <property type="match status" value="1"/>
</dbReference>
<keyword evidence="1" id="KW-0812">Transmembrane</keyword>
<evidence type="ECO:0000313" key="2">
    <source>
        <dbReference type="EMBL" id="KXI27338.1"/>
    </source>
</evidence>
<dbReference type="AlphaFoldDB" id="A0A148KM64"/>
<accession>A0A148KM64</accession>
<dbReference type="RefSeq" id="WP_068380626.1">
    <property type="nucleotide sequence ID" value="NZ_LSNE01000011.1"/>
</dbReference>
<comment type="caution">
    <text evidence="2">The sequence shown here is derived from an EMBL/GenBank/DDBJ whole genome shotgun (WGS) entry which is preliminary data.</text>
</comment>
<evidence type="ECO:0000313" key="3">
    <source>
        <dbReference type="Proteomes" id="UP000070299"/>
    </source>
</evidence>
<dbReference type="OrthoDB" id="6382646at2"/>
<keyword evidence="1" id="KW-0472">Membrane</keyword>
<sequence>MPKLHNQKLIRLFFWWLVLLPSIPFVLVSLGLFIYTYWPRDFSSISHITMAEGTEYITLSAHGVNDSPSSWSDELQALMATAPSPQLGDIVQQHHSINWQDYSSNVFLCSVVGKNLGFEIGKRLATQSSLKAIHVIGHSCGAFVTLGLCEGAKSVNPSLIVQTTYLDPVAVYSGIFWQYGIEHFGSCADFSDNYIDTRDTVPGSNQALPNAYTFDVTQLQTAKDAQYPAHAWPPRYYLNAYKVQTVPVFYKAVPAVIKPFTKGGLVLLK</sequence>
<reference evidence="3" key="1">
    <citation type="submission" date="2016-02" db="EMBL/GenBank/DDBJ databases">
        <authorList>
            <person name="Schultz-Johansen M."/>
            <person name="Glaring M.A."/>
            <person name="Bech P.K."/>
            <person name="Stougaard P."/>
        </authorList>
    </citation>
    <scope>NUCLEOTIDE SEQUENCE [LARGE SCALE GENOMIC DNA]</scope>
    <source>
        <strain evidence="3">S66</strain>
    </source>
</reference>
<keyword evidence="3" id="KW-1185">Reference proteome</keyword>